<dbReference type="RefSeq" id="WP_359807634.1">
    <property type="nucleotide sequence ID" value="NZ_JBEXZO010000067.1"/>
</dbReference>
<name>A0ABV2WGY6_9ACTN</name>
<accession>A0ABV2WGY6</accession>
<evidence type="ECO:0000313" key="2">
    <source>
        <dbReference type="Proteomes" id="UP001550378"/>
    </source>
</evidence>
<proteinExistence type="predicted"/>
<keyword evidence="2" id="KW-1185">Reference proteome</keyword>
<dbReference type="Proteomes" id="UP001550378">
    <property type="component" value="Unassembled WGS sequence"/>
</dbReference>
<evidence type="ECO:0000313" key="1">
    <source>
        <dbReference type="EMBL" id="MEU0712605.1"/>
    </source>
</evidence>
<comment type="caution">
    <text evidence="1">The sequence shown here is derived from an EMBL/GenBank/DDBJ whole genome shotgun (WGS) entry which is preliminary data.</text>
</comment>
<organism evidence="1 2">
    <name type="scientific">Streptomyces lavendulocolor</name>
    <dbReference type="NCBI Taxonomy" id="67316"/>
    <lineage>
        <taxon>Bacteria</taxon>
        <taxon>Bacillati</taxon>
        <taxon>Actinomycetota</taxon>
        <taxon>Actinomycetes</taxon>
        <taxon>Kitasatosporales</taxon>
        <taxon>Streptomycetaceae</taxon>
        <taxon>Streptomyces</taxon>
    </lineage>
</organism>
<dbReference type="EMBL" id="JBEXZR010000069">
    <property type="protein sequence ID" value="MEU0712605.1"/>
    <property type="molecule type" value="Genomic_DNA"/>
</dbReference>
<protein>
    <submittedName>
        <fullName evidence="1">Uncharacterized protein</fullName>
    </submittedName>
</protein>
<reference evidence="1 2" key="1">
    <citation type="submission" date="2024-06" db="EMBL/GenBank/DDBJ databases">
        <title>The Natural Products Discovery Center: Release of the First 8490 Sequenced Strains for Exploring Actinobacteria Biosynthetic Diversity.</title>
        <authorList>
            <person name="Kalkreuter E."/>
            <person name="Kautsar S.A."/>
            <person name="Yang D."/>
            <person name="Bader C.D."/>
            <person name="Teijaro C.N."/>
            <person name="Fluegel L."/>
            <person name="Davis C.M."/>
            <person name="Simpson J.R."/>
            <person name="Lauterbach L."/>
            <person name="Steele A.D."/>
            <person name="Gui C."/>
            <person name="Meng S."/>
            <person name="Li G."/>
            <person name="Viehrig K."/>
            <person name="Ye F."/>
            <person name="Su P."/>
            <person name="Kiefer A.F."/>
            <person name="Nichols A."/>
            <person name="Cepeda A.J."/>
            <person name="Yan W."/>
            <person name="Fan B."/>
            <person name="Jiang Y."/>
            <person name="Adhikari A."/>
            <person name="Zheng C.-J."/>
            <person name="Schuster L."/>
            <person name="Cowan T.M."/>
            <person name="Smanski M.J."/>
            <person name="Chevrette M.G."/>
            <person name="De Carvalho L.P.S."/>
            <person name="Shen B."/>
        </authorList>
    </citation>
    <scope>NUCLEOTIDE SEQUENCE [LARGE SCALE GENOMIC DNA]</scope>
    <source>
        <strain evidence="1 2">NPDC006337</strain>
    </source>
</reference>
<sequence length="209" mass="22899">MTLGSTDLHLTGELVSALNSFLYDRDEKALGKVLDRVPKAVRMAAQQYLRDKCAPVMGAFTECGPVETVREAVYFSQIDDELEDYLEGAYTIGLGIRMSNERKSDGGVGWVIQLLSEEVSVPASAEPRTWAVPAGAKLLKTWTSQQLTGGAGPVRIALQVAEDATAQDRWVRIHTLLHSPYDVDFEGSGTSEFVVDIFDAPIPMEHPDE</sequence>
<gene>
    <name evidence="1" type="ORF">ABZ508_35170</name>
</gene>